<evidence type="ECO:0000313" key="4">
    <source>
        <dbReference type="EMBL" id="SDI13268.1"/>
    </source>
</evidence>
<dbReference type="SUPFAM" id="SSF48498">
    <property type="entry name" value="Tetracyclin repressor-like, C-terminal domain"/>
    <property type="match status" value="1"/>
</dbReference>
<dbReference type="Pfam" id="PF08359">
    <property type="entry name" value="TetR_C_4"/>
    <property type="match status" value="1"/>
</dbReference>
<dbReference type="EMBL" id="FNCP01000027">
    <property type="protein sequence ID" value="SDI13268.1"/>
    <property type="molecule type" value="Genomic_DNA"/>
</dbReference>
<dbReference type="Pfam" id="PF00440">
    <property type="entry name" value="TetR_N"/>
    <property type="match status" value="1"/>
</dbReference>
<dbReference type="Proteomes" id="UP000198656">
    <property type="component" value="Unassembled WGS sequence"/>
</dbReference>
<sequence length="221" mass="25327">MNEKMQAVQYVSKFERILNAATEAFAESGYHQTPVSKVAHLAGVADGTIYLYFKNKEELLVRLLQERLGDFIVCMRRELSNCKTTEASLRTIVKTHFSYMEQNRSLAIVVRLELRKPNQHVRSAISGPLLEYFSLIEEVVQQGIERKEIPRINLRTARQLIFGSLDEATTDWVMARNPQALMTCVEPMLTLFKGALRLRKPKGRKQIVTLQKREEDGNADS</sequence>
<dbReference type="PANTHER" id="PTHR30055:SF226">
    <property type="entry name" value="HTH-TYPE TRANSCRIPTIONAL REGULATOR PKSA"/>
    <property type="match status" value="1"/>
</dbReference>
<keyword evidence="5" id="KW-1185">Reference proteome</keyword>
<name>A0A1G8I2Y2_9FIRM</name>
<keyword evidence="1 2" id="KW-0238">DNA-binding</keyword>
<dbReference type="PRINTS" id="PR00455">
    <property type="entry name" value="HTHTETR"/>
</dbReference>
<dbReference type="Gene3D" id="1.10.10.60">
    <property type="entry name" value="Homeodomain-like"/>
    <property type="match status" value="1"/>
</dbReference>
<accession>A0A1G8I2Y2</accession>
<dbReference type="GO" id="GO:0003700">
    <property type="term" value="F:DNA-binding transcription factor activity"/>
    <property type="evidence" value="ECO:0007669"/>
    <property type="project" value="TreeGrafter"/>
</dbReference>
<evidence type="ECO:0000256" key="2">
    <source>
        <dbReference type="PROSITE-ProRule" id="PRU00335"/>
    </source>
</evidence>
<dbReference type="InterPro" id="IPR036271">
    <property type="entry name" value="Tet_transcr_reg_TetR-rel_C_sf"/>
</dbReference>
<dbReference type="RefSeq" id="WP_242876368.1">
    <property type="nucleotide sequence ID" value="NZ_FNCP01000027.1"/>
</dbReference>
<protein>
    <submittedName>
        <fullName evidence="4">Transcriptional regulator, TetR family</fullName>
    </submittedName>
</protein>
<dbReference type="InterPro" id="IPR001647">
    <property type="entry name" value="HTH_TetR"/>
</dbReference>
<dbReference type="GO" id="GO:0000976">
    <property type="term" value="F:transcription cis-regulatory region binding"/>
    <property type="evidence" value="ECO:0007669"/>
    <property type="project" value="TreeGrafter"/>
</dbReference>
<evidence type="ECO:0000313" key="5">
    <source>
        <dbReference type="Proteomes" id="UP000198656"/>
    </source>
</evidence>
<dbReference type="PROSITE" id="PS50977">
    <property type="entry name" value="HTH_TETR_2"/>
    <property type="match status" value="1"/>
</dbReference>
<dbReference type="SUPFAM" id="SSF46689">
    <property type="entry name" value="Homeodomain-like"/>
    <property type="match status" value="1"/>
</dbReference>
<gene>
    <name evidence="4" type="ORF">SAMN05443529_12727</name>
</gene>
<feature type="DNA-binding region" description="H-T-H motif" evidence="2">
    <location>
        <begin position="34"/>
        <end position="53"/>
    </location>
</feature>
<evidence type="ECO:0000259" key="3">
    <source>
        <dbReference type="PROSITE" id="PS50977"/>
    </source>
</evidence>
<proteinExistence type="predicted"/>
<feature type="domain" description="HTH tetR-type" evidence="3">
    <location>
        <begin position="11"/>
        <end position="71"/>
    </location>
</feature>
<dbReference type="AlphaFoldDB" id="A0A1G8I2Y2"/>
<dbReference type="Gene3D" id="1.10.357.10">
    <property type="entry name" value="Tetracycline Repressor, domain 2"/>
    <property type="match status" value="1"/>
</dbReference>
<reference evidence="5" key="1">
    <citation type="submission" date="2016-10" db="EMBL/GenBank/DDBJ databases">
        <authorList>
            <person name="Varghese N."/>
            <person name="Submissions S."/>
        </authorList>
    </citation>
    <scope>NUCLEOTIDE SEQUENCE [LARGE SCALE GENOMIC DNA]</scope>
    <source>
        <strain evidence="5">DSM 8344</strain>
    </source>
</reference>
<organism evidence="4 5">
    <name type="scientific">Desulfosporosinus hippei DSM 8344</name>
    <dbReference type="NCBI Taxonomy" id="1121419"/>
    <lineage>
        <taxon>Bacteria</taxon>
        <taxon>Bacillati</taxon>
        <taxon>Bacillota</taxon>
        <taxon>Clostridia</taxon>
        <taxon>Eubacteriales</taxon>
        <taxon>Desulfitobacteriaceae</taxon>
        <taxon>Desulfosporosinus</taxon>
    </lineage>
</organism>
<evidence type="ECO:0000256" key="1">
    <source>
        <dbReference type="ARBA" id="ARBA00023125"/>
    </source>
</evidence>
<dbReference type="InterPro" id="IPR013570">
    <property type="entry name" value="Tscrpt_reg_YsiA_C"/>
</dbReference>
<dbReference type="PANTHER" id="PTHR30055">
    <property type="entry name" value="HTH-TYPE TRANSCRIPTIONAL REGULATOR RUTR"/>
    <property type="match status" value="1"/>
</dbReference>
<dbReference type="InterPro" id="IPR050109">
    <property type="entry name" value="HTH-type_TetR-like_transc_reg"/>
</dbReference>
<dbReference type="InterPro" id="IPR009057">
    <property type="entry name" value="Homeodomain-like_sf"/>
</dbReference>
<dbReference type="STRING" id="1121419.SAMN05443529_12727"/>